<name>A0A0E9WYS3_ANGAN</name>
<proteinExistence type="predicted"/>
<sequence>MADEIPLIVHRTLLAYMKFFCEKLWERMPSVCTGIAAVHSSGSFWEYYSRVRLPYSDANGHLPLTVVESVLPPPGQ</sequence>
<reference evidence="1" key="2">
    <citation type="journal article" date="2015" name="Fish Shellfish Immunol.">
        <title>Early steps in the European eel (Anguilla anguilla)-Vibrio vulnificus interaction in the gills: Role of the RtxA13 toxin.</title>
        <authorList>
            <person name="Callol A."/>
            <person name="Pajuelo D."/>
            <person name="Ebbesson L."/>
            <person name="Teles M."/>
            <person name="MacKenzie S."/>
            <person name="Amaro C."/>
        </authorList>
    </citation>
    <scope>NUCLEOTIDE SEQUENCE</scope>
</reference>
<organism evidence="1">
    <name type="scientific">Anguilla anguilla</name>
    <name type="common">European freshwater eel</name>
    <name type="synonym">Muraena anguilla</name>
    <dbReference type="NCBI Taxonomy" id="7936"/>
    <lineage>
        <taxon>Eukaryota</taxon>
        <taxon>Metazoa</taxon>
        <taxon>Chordata</taxon>
        <taxon>Craniata</taxon>
        <taxon>Vertebrata</taxon>
        <taxon>Euteleostomi</taxon>
        <taxon>Actinopterygii</taxon>
        <taxon>Neopterygii</taxon>
        <taxon>Teleostei</taxon>
        <taxon>Anguilliformes</taxon>
        <taxon>Anguillidae</taxon>
        <taxon>Anguilla</taxon>
    </lineage>
</organism>
<dbReference type="AlphaFoldDB" id="A0A0E9WYS3"/>
<evidence type="ECO:0000313" key="1">
    <source>
        <dbReference type="EMBL" id="JAH95504.1"/>
    </source>
</evidence>
<accession>A0A0E9WYS3</accession>
<reference evidence="1" key="1">
    <citation type="submission" date="2014-11" db="EMBL/GenBank/DDBJ databases">
        <authorList>
            <person name="Amaro Gonzalez C."/>
        </authorList>
    </citation>
    <scope>NUCLEOTIDE SEQUENCE</scope>
</reference>
<protein>
    <submittedName>
        <fullName evidence="1">Uncharacterized protein</fullName>
    </submittedName>
</protein>
<dbReference type="EMBL" id="GBXM01013073">
    <property type="protein sequence ID" value="JAH95504.1"/>
    <property type="molecule type" value="Transcribed_RNA"/>
</dbReference>